<evidence type="ECO:0000313" key="9">
    <source>
        <dbReference type="EMBL" id="KAE9228291.1"/>
    </source>
</evidence>
<evidence type="ECO:0000256" key="1">
    <source>
        <dbReference type="SAM" id="MobiDB-lite"/>
    </source>
</evidence>
<evidence type="ECO:0000313" key="15">
    <source>
        <dbReference type="Proteomes" id="UP000440367"/>
    </source>
</evidence>
<evidence type="ECO:0000313" key="12">
    <source>
        <dbReference type="Proteomes" id="UP000429523"/>
    </source>
</evidence>
<evidence type="ECO:0000313" key="8">
    <source>
        <dbReference type="EMBL" id="KAE9212763.1"/>
    </source>
</evidence>
<name>A0A6A3E679_9STRA</name>
<dbReference type="EMBL" id="QXFY01000083">
    <property type="protein sequence ID" value="KAE9358040.1"/>
    <property type="molecule type" value="Genomic_DNA"/>
</dbReference>
<dbReference type="Proteomes" id="UP000437068">
    <property type="component" value="Unassembled WGS sequence"/>
</dbReference>
<dbReference type="Proteomes" id="UP000460718">
    <property type="component" value="Unassembled WGS sequence"/>
</dbReference>
<evidence type="ECO:0000313" key="21">
    <source>
        <dbReference type="Proteomes" id="UP000488956"/>
    </source>
</evidence>
<reference evidence="12 13" key="1">
    <citation type="submission" date="2018-08" db="EMBL/GenBank/DDBJ databases">
        <title>Genomic investigation of the strawberry pathogen Phytophthora fragariae indicates pathogenicity is determined by transcriptional variation in three key races.</title>
        <authorList>
            <person name="Adams T.M."/>
            <person name="Armitage A.D."/>
            <person name="Sobczyk M.K."/>
            <person name="Bates H.J."/>
            <person name="Dunwell J.M."/>
            <person name="Nellist C.F."/>
            <person name="Harrison R.J."/>
        </authorList>
    </citation>
    <scope>NUCLEOTIDE SEQUENCE [LARGE SCALE GENOMIC DNA]</scope>
    <source>
        <strain evidence="10 14">A4</strain>
        <strain evidence="7 15">BC-1</strain>
        <strain evidence="9 19">BC-23</strain>
        <strain evidence="8 13">NOV-27</strain>
        <strain evidence="5 16">NOV-5</strain>
        <strain evidence="6 17">NOV-71</strain>
        <strain evidence="11 20">NOV-77</strain>
        <strain evidence="2 12">NOV-9</strain>
        <strain evidence="4 21">ONT-3</strain>
        <strain evidence="3 18">SCRP245</strain>
    </source>
</reference>
<evidence type="ECO:0000313" key="17">
    <source>
        <dbReference type="Proteomes" id="UP000441208"/>
    </source>
</evidence>
<dbReference type="AlphaFoldDB" id="A0A6A3E679"/>
<evidence type="ECO:0000313" key="11">
    <source>
        <dbReference type="EMBL" id="KAE9358040.1"/>
    </source>
</evidence>
<evidence type="ECO:0000313" key="19">
    <source>
        <dbReference type="Proteomes" id="UP000476176"/>
    </source>
</evidence>
<organism evidence="2 12">
    <name type="scientific">Phytophthora fragariae</name>
    <dbReference type="NCBI Taxonomy" id="53985"/>
    <lineage>
        <taxon>Eukaryota</taxon>
        <taxon>Sar</taxon>
        <taxon>Stramenopiles</taxon>
        <taxon>Oomycota</taxon>
        <taxon>Peronosporomycetes</taxon>
        <taxon>Peronosporales</taxon>
        <taxon>Peronosporaceae</taxon>
        <taxon>Phytophthora</taxon>
    </lineage>
</organism>
<dbReference type="EMBL" id="QXGE01000755">
    <property type="protein sequence ID" value="KAE9304375.1"/>
    <property type="molecule type" value="Genomic_DNA"/>
</dbReference>
<dbReference type="Proteomes" id="UP000433483">
    <property type="component" value="Unassembled WGS sequence"/>
</dbReference>
<evidence type="ECO:0000313" key="6">
    <source>
        <dbReference type="EMBL" id="KAE9135541.1"/>
    </source>
</evidence>
<dbReference type="EMBL" id="QXGC01000598">
    <property type="protein sequence ID" value="KAE9228291.1"/>
    <property type="molecule type" value="Genomic_DNA"/>
</dbReference>
<dbReference type="EMBL" id="QXGB01000498">
    <property type="protein sequence ID" value="KAE9212763.1"/>
    <property type="molecule type" value="Genomic_DNA"/>
</dbReference>
<dbReference type="Proteomes" id="UP000440732">
    <property type="component" value="Unassembled WGS sequence"/>
</dbReference>
<evidence type="ECO:0000313" key="5">
    <source>
        <dbReference type="EMBL" id="KAE9120052.1"/>
    </source>
</evidence>
<protein>
    <submittedName>
        <fullName evidence="2">Uncharacterized protein</fullName>
    </submittedName>
</protein>
<sequence>MGPREEQVQEAARGGIKYHPDGGVPRTPPSAPAGRKYILGSGYQAQQSWQSTGTMPPAPASRDYQKAGRANRGAPLSFSHPLYAMDAERIIRRMIHLKVTGKGLDNSGLAVHQDEINNTVVKYRYVQDSLCKELSFREIIISANSTPDVFVSRNFES</sequence>
<dbReference type="Proteomes" id="UP000488956">
    <property type="component" value="Unassembled WGS sequence"/>
</dbReference>
<keyword evidence="13" id="KW-1185">Reference proteome</keyword>
<dbReference type="Proteomes" id="UP000441208">
    <property type="component" value="Unassembled WGS sequence"/>
</dbReference>
<evidence type="ECO:0000313" key="3">
    <source>
        <dbReference type="EMBL" id="KAE9008110.1"/>
    </source>
</evidence>
<feature type="region of interest" description="Disordered" evidence="1">
    <location>
        <begin position="1"/>
        <end position="77"/>
    </location>
</feature>
<evidence type="ECO:0000313" key="4">
    <source>
        <dbReference type="EMBL" id="KAE9091719.1"/>
    </source>
</evidence>
<dbReference type="Proteomes" id="UP000476176">
    <property type="component" value="Unassembled WGS sequence"/>
</dbReference>
<gene>
    <name evidence="10" type="ORF">PF001_g13111</name>
    <name evidence="7" type="ORF">PF002_g20800</name>
    <name evidence="9" type="ORF">PF004_g11113</name>
    <name evidence="8" type="ORF">PF005_g10459</name>
    <name evidence="5" type="ORF">PF006_g18224</name>
    <name evidence="6" type="ORF">PF007_g2503</name>
    <name evidence="11" type="ORF">PF008_g2875</name>
    <name evidence="2" type="ORF">PF009_g20607</name>
    <name evidence="4" type="ORF">PF010_g18092</name>
    <name evidence="3" type="ORF">PF011_g10834</name>
</gene>
<dbReference type="EMBL" id="QXGF01001547">
    <property type="protein sequence ID" value="KAE8929264.1"/>
    <property type="molecule type" value="Genomic_DNA"/>
</dbReference>
<feature type="compositionally biased region" description="Polar residues" evidence="1">
    <location>
        <begin position="43"/>
        <end position="54"/>
    </location>
</feature>
<evidence type="ECO:0000313" key="16">
    <source>
        <dbReference type="Proteomes" id="UP000440732"/>
    </source>
</evidence>
<evidence type="ECO:0000313" key="20">
    <source>
        <dbReference type="Proteomes" id="UP000486351"/>
    </source>
</evidence>
<evidence type="ECO:0000313" key="10">
    <source>
        <dbReference type="EMBL" id="KAE9304375.1"/>
    </source>
</evidence>
<dbReference type="Proteomes" id="UP000429523">
    <property type="component" value="Unassembled WGS sequence"/>
</dbReference>
<dbReference type="EMBL" id="QXGA01001401">
    <property type="protein sequence ID" value="KAE9120052.1"/>
    <property type="molecule type" value="Genomic_DNA"/>
</dbReference>
<evidence type="ECO:0000313" key="2">
    <source>
        <dbReference type="EMBL" id="KAE8929264.1"/>
    </source>
</evidence>
<accession>A0A6A3E679</accession>
<evidence type="ECO:0000313" key="7">
    <source>
        <dbReference type="EMBL" id="KAE9203879.1"/>
    </source>
</evidence>
<proteinExistence type="predicted"/>
<dbReference type="Proteomes" id="UP000440367">
    <property type="component" value="Unassembled WGS sequence"/>
</dbReference>
<dbReference type="EMBL" id="QXFW01000582">
    <property type="protein sequence ID" value="KAE9008110.1"/>
    <property type="molecule type" value="Genomic_DNA"/>
</dbReference>
<dbReference type="EMBL" id="QXGD01001545">
    <property type="protein sequence ID" value="KAE9203879.1"/>
    <property type="molecule type" value="Genomic_DNA"/>
</dbReference>
<evidence type="ECO:0000313" key="13">
    <source>
        <dbReference type="Proteomes" id="UP000433483"/>
    </source>
</evidence>
<dbReference type="Proteomes" id="UP000486351">
    <property type="component" value="Unassembled WGS sequence"/>
</dbReference>
<comment type="caution">
    <text evidence="2">The sequence shown here is derived from an EMBL/GenBank/DDBJ whole genome shotgun (WGS) entry which is preliminary data.</text>
</comment>
<dbReference type="EMBL" id="QXFX01001355">
    <property type="protein sequence ID" value="KAE9091719.1"/>
    <property type="molecule type" value="Genomic_DNA"/>
</dbReference>
<evidence type="ECO:0000313" key="18">
    <source>
        <dbReference type="Proteomes" id="UP000460718"/>
    </source>
</evidence>
<evidence type="ECO:0000313" key="14">
    <source>
        <dbReference type="Proteomes" id="UP000437068"/>
    </source>
</evidence>
<dbReference type="EMBL" id="QXFZ01000068">
    <property type="protein sequence ID" value="KAE9135541.1"/>
    <property type="molecule type" value="Genomic_DNA"/>
</dbReference>